<proteinExistence type="predicted"/>
<evidence type="ECO:0000313" key="2">
    <source>
        <dbReference type="Proteomes" id="UP001057402"/>
    </source>
</evidence>
<reference evidence="2" key="1">
    <citation type="journal article" date="2023" name="Front. Plant Sci.">
        <title>Chromosomal-level genome assembly of Melastoma candidum provides insights into trichome evolution.</title>
        <authorList>
            <person name="Zhong Y."/>
            <person name="Wu W."/>
            <person name="Sun C."/>
            <person name="Zou P."/>
            <person name="Liu Y."/>
            <person name="Dai S."/>
            <person name="Zhou R."/>
        </authorList>
    </citation>
    <scope>NUCLEOTIDE SEQUENCE [LARGE SCALE GENOMIC DNA]</scope>
</reference>
<protein>
    <submittedName>
        <fullName evidence="1">Uncharacterized protein</fullName>
    </submittedName>
</protein>
<comment type="caution">
    <text evidence="1">The sequence shown here is derived from an EMBL/GenBank/DDBJ whole genome shotgun (WGS) entry which is preliminary data.</text>
</comment>
<dbReference type="Proteomes" id="UP001057402">
    <property type="component" value="Chromosome 10"/>
</dbReference>
<dbReference type="EMBL" id="CM042889">
    <property type="protein sequence ID" value="KAI4321159.1"/>
    <property type="molecule type" value="Genomic_DNA"/>
</dbReference>
<organism evidence="1 2">
    <name type="scientific">Melastoma candidum</name>
    <dbReference type="NCBI Taxonomy" id="119954"/>
    <lineage>
        <taxon>Eukaryota</taxon>
        <taxon>Viridiplantae</taxon>
        <taxon>Streptophyta</taxon>
        <taxon>Embryophyta</taxon>
        <taxon>Tracheophyta</taxon>
        <taxon>Spermatophyta</taxon>
        <taxon>Magnoliopsida</taxon>
        <taxon>eudicotyledons</taxon>
        <taxon>Gunneridae</taxon>
        <taxon>Pentapetalae</taxon>
        <taxon>rosids</taxon>
        <taxon>malvids</taxon>
        <taxon>Myrtales</taxon>
        <taxon>Melastomataceae</taxon>
        <taxon>Melastomatoideae</taxon>
        <taxon>Melastomateae</taxon>
        <taxon>Melastoma</taxon>
    </lineage>
</organism>
<evidence type="ECO:0000313" key="1">
    <source>
        <dbReference type="EMBL" id="KAI4321159.1"/>
    </source>
</evidence>
<name>A0ACB9MCX1_9MYRT</name>
<gene>
    <name evidence="1" type="ORF">MLD38_034577</name>
</gene>
<sequence>MSLGMRYMPYMAMIFIQCVYAALALLSKAAMSRGMSPFVFVVYRQSLAFLALSPPAFFLERKGSVPLTFRLLCKIFLVSFCGLTLSLNLYCIAIGYTSATFAAASTNLIPAITFTIALLLRLESVRHVGGAAKVMGSLIGVLGALVYAFVKGPSVSLVKSEGNQGGDSSSSHSHQWIKGSLLMITANMLWSLWLILQGRLIKEYPSKIRLTALQCLFGSIQSTCWAIAMEKNPSVWMLHWDIRLLSVIYCGVVVTGVTYCLQVWVIEKKGPVFTSVFTPLALIITAVSSAFLWKESLYWGSVGGAILMVVGLYLVLWGKSQEEDGEEEDVPLPNTKDGMIGGHPILRDDQIYFFYSSAICEKEKKGGCAFQDKEEISQCP</sequence>
<keyword evidence="2" id="KW-1185">Reference proteome</keyword>
<accession>A0ACB9MCX1</accession>